<organism evidence="11 13">
    <name type="scientific">Volvox reticuliferus</name>
    <dbReference type="NCBI Taxonomy" id="1737510"/>
    <lineage>
        <taxon>Eukaryota</taxon>
        <taxon>Viridiplantae</taxon>
        <taxon>Chlorophyta</taxon>
        <taxon>core chlorophytes</taxon>
        <taxon>Chlorophyceae</taxon>
        <taxon>CS clade</taxon>
        <taxon>Chlamydomonadales</taxon>
        <taxon>Volvocaceae</taxon>
        <taxon>Volvox</taxon>
    </lineage>
</organism>
<dbReference type="EMBL" id="BNCQ01000048">
    <property type="protein sequence ID" value="GIM13306.1"/>
    <property type="molecule type" value="Genomic_DNA"/>
</dbReference>
<reference evidence="11" key="1">
    <citation type="journal article" date="2021" name="Proc. Natl. Acad. Sci. U.S.A.">
        <title>Three genomes in the algal genus Volvox reveal the fate of a haploid sex-determining region after a transition to homothallism.</title>
        <authorList>
            <person name="Yamamoto K."/>
            <person name="Hamaji T."/>
            <person name="Kawai-Toyooka H."/>
            <person name="Matsuzaki R."/>
            <person name="Takahashi F."/>
            <person name="Nishimura Y."/>
            <person name="Kawachi M."/>
            <person name="Noguchi H."/>
            <person name="Minakuchi Y."/>
            <person name="Umen J.G."/>
            <person name="Toyoda A."/>
            <person name="Nozaki H."/>
        </authorList>
    </citation>
    <scope>NUCLEOTIDE SEQUENCE</scope>
    <source>
        <strain evidence="12">NIES-3785</strain>
        <strain evidence="11">NIES-3786</strain>
    </source>
</reference>
<feature type="region of interest" description="Disordered" evidence="10">
    <location>
        <begin position="123"/>
        <end position="156"/>
    </location>
</feature>
<dbReference type="InterPro" id="IPR050391">
    <property type="entry name" value="Mito_Metabolite_Transporter"/>
</dbReference>
<evidence type="ECO:0000256" key="3">
    <source>
        <dbReference type="ARBA" id="ARBA00022448"/>
    </source>
</evidence>
<evidence type="ECO:0000313" key="11">
    <source>
        <dbReference type="EMBL" id="GIL79262.1"/>
    </source>
</evidence>
<dbReference type="OrthoDB" id="756301at2759"/>
<comment type="similarity">
    <text evidence="2 9">Belongs to the mitochondrial carrier (TC 2.A.29) family.</text>
</comment>
<keyword evidence="3 9" id="KW-0813">Transport</keyword>
<keyword evidence="5" id="KW-0677">Repeat</keyword>
<sequence length="357" mass="36884">MINENKSARKAALKLGLTCSAAMVAEAVTYPIDMIKTRLQLQGELGSGLRSVGQVATAPNMTATAATSAKPYGAVGMAMELLRREGLGGLYAGLSPALIRHVFYTGTRITVYEWLRSTVAAGPTSGLASSSTSTSSSAGDSGSRSSGVEARGAGANGSGGGLGSKLLMGLTAGAVGQAVAVPADLIKVRLQAEGRLVASGKLAAPRCKGMADCLRQIVKSDGWVGLWRGGGPAVQRAALVNLGELATYDQAKQAILAMGLTGGDNLAAHTASSVCSGFFASVVSVPADVVKTRMMSQDPAFPHYRSSLDCLVKSVRAEGVMALYKGFLPTWARLGPWQLVFWTSYERMRSASDLGGF</sequence>
<evidence type="ECO:0000256" key="4">
    <source>
        <dbReference type="ARBA" id="ARBA00022692"/>
    </source>
</evidence>
<evidence type="ECO:0000313" key="12">
    <source>
        <dbReference type="EMBL" id="GIM13306.1"/>
    </source>
</evidence>
<accession>A0A8J4FNE5</accession>
<evidence type="ECO:0000313" key="13">
    <source>
        <dbReference type="Proteomes" id="UP000747110"/>
    </source>
</evidence>
<evidence type="ECO:0000256" key="1">
    <source>
        <dbReference type="ARBA" id="ARBA00004141"/>
    </source>
</evidence>
<keyword evidence="13" id="KW-1185">Reference proteome</keyword>
<name>A0A8J4FNE5_9CHLO</name>
<dbReference type="PANTHER" id="PTHR45618">
    <property type="entry name" value="MITOCHONDRIAL DICARBOXYLATE CARRIER-RELATED"/>
    <property type="match status" value="1"/>
</dbReference>
<evidence type="ECO:0000256" key="10">
    <source>
        <dbReference type="SAM" id="MobiDB-lite"/>
    </source>
</evidence>
<evidence type="ECO:0000256" key="9">
    <source>
        <dbReference type="RuleBase" id="RU000488"/>
    </source>
</evidence>
<protein>
    <submittedName>
        <fullName evidence="11">Uncharacterized protein</fullName>
    </submittedName>
</protein>
<dbReference type="Proteomes" id="UP000747110">
    <property type="component" value="Unassembled WGS sequence"/>
</dbReference>
<dbReference type="Proteomes" id="UP000722791">
    <property type="component" value="Unassembled WGS sequence"/>
</dbReference>
<proteinExistence type="inferred from homology"/>
<dbReference type="InterPro" id="IPR023395">
    <property type="entry name" value="MCP_dom_sf"/>
</dbReference>
<comment type="subcellular location">
    <subcellularLocation>
        <location evidence="1">Membrane</location>
        <topology evidence="1">Multi-pass membrane protein</topology>
    </subcellularLocation>
</comment>
<evidence type="ECO:0000256" key="7">
    <source>
        <dbReference type="ARBA" id="ARBA00023136"/>
    </source>
</evidence>
<keyword evidence="4 8" id="KW-0812">Transmembrane</keyword>
<dbReference type="SUPFAM" id="SSF103506">
    <property type="entry name" value="Mitochondrial carrier"/>
    <property type="match status" value="1"/>
</dbReference>
<gene>
    <name evidence="11" type="ORF">Vretifemale_8646</name>
    <name evidence="12" type="ORF">Vretimale_16449</name>
</gene>
<dbReference type="EMBL" id="BNCP01000015">
    <property type="protein sequence ID" value="GIL79262.1"/>
    <property type="molecule type" value="Genomic_DNA"/>
</dbReference>
<dbReference type="Pfam" id="PF00153">
    <property type="entry name" value="Mito_carr"/>
    <property type="match status" value="3"/>
</dbReference>
<feature type="repeat" description="Solcar" evidence="8">
    <location>
        <begin position="13"/>
        <end position="118"/>
    </location>
</feature>
<dbReference type="InterPro" id="IPR018108">
    <property type="entry name" value="MCP_transmembrane"/>
</dbReference>
<feature type="compositionally biased region" description="Low complexity" evidence="10">
    <location>
        <begin position="123"/>
        <end position="147"/>
    </location>
</feature>
<keyword evidence="7 8" id="KW-0472">Membrane</keyword>
<evidence type="ECO:0000256" key="5">
    <source>
        <dbReference type="ARBA" id="ARBA00022737"/>
    </source>
</evidence>
<feature type="repeat" description="Solcar" evidence="8">
    <location>
        <begin position="160"/>
        <end position="254"/>
    </location>
</feature>
<comment type="caution">
    <text evidence="11">The sequence shown here is derived from an EMBL/GenBank/DDBJ whole genome shotgun (WGS) entry which is preliminary data.</text>
</comment>
<dbReference type="Gene3D" id="1.50.40.10">
    <property type="entry name" value="Mitochondrial carrier domain"/>
    <property type="match status" value="1"/>
</dbReference>
<dbReference type="GO" id="GO:0016020">
    <property type="term" value="C:membrane"/>
    <property type="evidence" value="ECO:0007669"/>
    <property type="project" value="UniProtKB-SubCell"/>
</dbReference>
<feature type="repeat" description="Solcar" evidence="8">
    <location>
        <begin position="264"/>
        <end position="351"/>
    </location>
</feature>
<dbReference type="PROSITE" id="PS50920">
    <property type="entry name" value="SOLCAR"/>
    <property type="match status" value="3"/>
</dbReference>
<dbReference type="AlphaFoldDB" id="A0A8J4FNE5"/>
<evidence type="ECO:0000256" key="6">
    <source>
        <dbReference type="ARBA" id="ARBA00022989"/>
    </source>
</evidence>
<evidence type="ECO:0000256" key="2">
    <source>
        <dbReference type="ARBA" id="ARBA00006375"/>
    </source>
</evidence>
<evidence type="ECO:0000256" key="8">
    <source>
        <dbReference type="PROSITE-ProRule" id="PRU00282"/>
    </source>
</evidence>
<keyword evidence="6" id="KW-1133">Transmembrane helix</keyword>